<keyword evidence="2" id="KW-0378">Hydrolase</keyword>
<organism evidence="2 3">
    <name type="scientific">Aeromicrobium phragmitis</name>
    <dbReference type="NCBI Taxonomy" id="2478914"/>
    <lineage>
        <taxon>Bacteria</taxon>
        <taxon>Bacillati</taxon>
        <taxon>Actinomycetota</taxon>
        <taxon>Actinomycetes</taxon>
        <taxon>Propionibacteriales</taxon>
        <taxon>Nocardioidaceae</taxon>
        <taxon>Aeromicrobium</taxon>
    </lineage>
</organism>
<evidence type="ECO:0000259" key="1">
    <source>
        <dbReference type="SMART" id="SM00507"/>
    </source>
</evidence>
<dbReference type="OrthoDB" id="5241234at2"/>
<name>A0A3L8PM43_9ACTN</name>
<dbReference type="AlphaFoldDB" id="A0A3L8PM43"/>
<dbReference type="InterPro" id="IPR003870">
    <property type="entry name" value="DUF222"/>
</dbReference>
<evidence type="ECO:0000313" key="2">
    <source>
        <dbReference type="EMBL" id="RLV56330.1"/>
    </source>
</evidence>
<accession>A0A3L8PM43</accession>
<dbReference type="Gene3D" id="1.10.30.50">
    <property type="match status" value="1"/>
</dbReference>
<gene>
    <name evidence="2" type="ORF">D9V41_07860</name>
</gene>
<keyword evidence="2" id="KW-0540">Nuclease</keyword>
<dbReference type="Proteomes" id="UP000282515">
    <property type="component" value="Unassembled WGS sequence"/>
</dbReference>
<reference evidence="2 3" key="1">
    <citation type="submission" date="2018-10" db="EMBL/GenBank/DDBJ databases">
        <title>Aeromicrobium sp. 9W16Y-2 whole genome shotgun sequence.</title>
        <authorList>
            <person name="Li F."/>
        </authorList>
    </citation>
    <scope>NUCLEOTIDE SEQUENCE [LARGE SCALE GENOMIC DNA]</scope>
    <source>
        <strain evidence="2 3">9W16Y-2</strain>
    </source>
</reference>
<protein>
    <submittedName>
        <fullName evidence="2">HNH endonuclease</fullName>
    </submittedName>
</protein>
<sequence length="384" mass="43313">MIGETSDQRLTFMGDLQVERARTEHRIWSSMLDFLDTEKARIERDVEPRQQDLAFAAVRSVVAQANGWSEHQVASRIHEAETARDSLPTVWAAFGDGELDAARVSIIAAGAWKLTEERSVAKLDRQVVAYAATHTTGELRQWMRRFIARVEPDETEKRYEEIVAERSVTIHHDEDGTGSLYAENLPSYVLAGIDQRLDHAAKALTDDDRTMHQRRADLFVDALDRIDPDNEPARTPNLAIGVMVPASTLAGVDDQPAISANRDWFIPASVLRMLATSGNPFWYRLLVDEKDDVLAASYRGYSPPEHLRNAIRYRDGTCRYPGCTTKATNCDLDHREPWPNGQTCADNLWALCRTHHKLKTFDHAVPIEHDDGWAWDVGGTILTE</sequence>
<evidence type="ECO:0000313" key="3">
    <source>
        <dbReference type="Proteomes" id="UP000282515"/>
    </source>
</evidence>
<keyword evidence="2" id="KW-0255">Endonuclease</keyword>
<dbReference type="SMART" id="SM00507">
    <property type="entry name" value="HNHc"/>
    <property type="match status" value="1"/>
</dbReference>
<dbReference type="EMBL" id="RDBF01000004">
    <property type="protein sequence ID" value="RLV56330.1"/>
    <property type="molecule type" value="Genomic_DNA"/>
</dbReference>
<dbReference type="InterPro" id="IPR003615">
    <property type="entry name" value="HNH_nuc"/>
</dbReference>
<proteinExistence type="predicted"/>
<feature type="domain" description="HNH nuclease" evidence="1">
    <location>
        <begin position="306"/>
        <end position="357"/>
    </location>
</feature>
<dbReference type="Pfam" id="PF02720">
    <property type="entry name" value="DUF222"/>
    <property type="match status" value="1"/>
</dbReference>
<comment type="caution">
    <text evidence="2">The sequence shown here is derived from an EMBL/GenBank/DDBJ whole genome shotgun (WGS) entry which is preliminary data.</text>
</comment>
<dbReference type="CDD" id="cd00085">
    <property type="entry name" value="HNHc"/>
    <property type="match status" value="1"/>
</dbReference>
<dbReference type="RefSeq" id="WP_121793989.1">
    <property type="nucleotide sequence ID" value="NZ_RDBF01000004.1"/>
</dbReference>
<keyword evidence="3" id="KW-1185">Reference proteome</keyword>
<dbReference type="GO" id="GO:0004519">
    <property type="term" value="F:endonuclease activity"/>
    <property type="evidence" value="ECO:0007669"/>
    <property type="project" value="UniProtKB-KW"/>
</dbReference>